<feature type="transmembrane region" description="Helical" evidence="6">
    <location>
        <begin position="210"/>
        <end position="230"/>
    </location>
</feature>
<dbReference type="RefSeq" id="WP_206686709.1">
    <property type="nucleotide sequence ID" value="NZ_BAABCO010000003.1"/>
</dbReference>
<proteinExistence type="predicted"/>
<dbReference type="Pfam" id="PF02653">
    <property type="entry name" value="BPD_transp_2"/>
    <property type="match status" value="1"/>
</dbReference>
<feature type="transmembrane region" description="Helical" evidence="6">
    <location>
        <begin position="121"/>
        <end position="140"/>
    </location>
</feature>
<evidence type="ECO:0000256" key="4">
    <source>
        <dbReference type="ARBA" id="ARBA00022989"/>
    </source>
</evidence>
<dbReference type="PANTHER" id="PTHR32196">
    <property type="entry name" value="ABC TRANSPORTER PERMEASE PROTEIN YPHD-RELATED-RELATED"/>
    <property type="match status" value="1"/>
</dbReference>
<feature type="transmembrane region" description="Helical" evidence="6">
    <location>
        <begin position="294"/>
        <end position="311"/>
    </location>
</feature>
<reference evidence="7 8" key="1">
    <citation type="submission" date="2020-08" db="EMBL/GenBank/DDBJ databases">
        <title>Sequencing the genomes of 1000 actinobacteria strains.</title>
        <authorList>
            <person name="Klenk H.-P."/>
        </authorList>
    </citation>
    <scope>NUCLEOTIDE SEQUENCE [LARGE SCALE GENOMIC DNA]</scope>
    <source>
        <strain evidence="7 8">DSM 19600</strain>
    </source>
</reference>
<evidence type="ECO:0000313" key="8">
    <source>
        <dbReference type="Proteomes" id="UP000549113"/>
    </source>
</evidence>
<keyword evidence="2" id="KW-1003">Cell membrane</keyword>
<organism evidence="7 8">
    <name type="scientific">Microbacterium invictum</name>
    <dbReference type="NCBI Taxonomy" id="515415"/>
    <lineage>
        <taxon>Bacteria</taxon>
        <taxon>Bacillati</taxon>
        <taxon>Actinomycetota</taxon>
        <taxon>Actinomycetes</taxon>
        <taxon>Micrococcales</taxon>
        <taxon>Microbacteriaceae</taxon>
        <taxon>Microbacterium</taxon>
    </lineage>
</organism>
<comment type="caution">
    <text evidence="7">The sequence shown here is derived from an EMBL/GenBank/DDBJ whole genome shotgun (WGS) entry which is preliminary data.</text>
</comment>
<evidence type="ECO:0000256" key="6">
    <source>
        <dbReference type="SAM" id="Phobius"/>
    </source>
</evidence>
<dbReference type="EMBL" id="JACIFH010000001">
    <property type="protein sequence ID" value="MBB4141279.1"/>
    <property type="molecule type" value="Genomic_DNA"/>
</dbReference>
<comment type="subcellular location">
    <subcellularLocation>
        <location evidence="1">Cell membrane</location>
        <topology evidence="1">Multi-pass membrane protein</topology>
    </subcellularLocation>
</comment>
<feature type="transmembrane region" description="Helical" evidence="6">
    <location>
        <begin position="12"/>
        <end position="33"/>
    </location>
</feature>
<sequence>MIVARGSTALRLALRFGMVWVLILTVIFARIIYPQFFDAANLNNMVAQVAPTAIVAVGMTYAIISGVFDLSVGAVFAASAVLFTSLSNSMPWPLAFACTVLMGIVCGAVNGFVVTYLKVNSFIATLATASLISGGAYLYSNAQPVISSADGFEFLGTSRLGGVWTSTWLLVLLILLLGVILGRTSYGRSIYAVGGNLEASRLAGLRVKGVRISAFMIVAACAAVGGMIVASQTSVGQANLGASVTLDAIAIVIIGGTSLLGGEGAMWRTAIGILLWGTIANVFSALALNTSSQLLIQGGILLIAVSIDSLARRGR</sequence>
<evidence type="ECO:0000256" key="1">
    <source>
        <dbReference type="ARBA" id="ARBA00004651"/>
    </source>
</evidence>
<keyword evidence="5 6" id="KW-0472">Membrane</keyword>
<dbReference type="AlphaFoldDB" id="A0AA40SS74"/>
<feature type="transmembrane region" description="Helical" evidence="6">
    <location>
        <begin position="242"/>
        <end position="262"/>
    </location>
</feature>
<dbReference type="GO" id="GO:0022857">
    <property type="term" value="F:transmembrane transporter activity"/>
    <property type="evidence" value="ECO:0007669"/>
    <property type="project" value="InterPro"/>
</dbReference>
<keyword evidence="4 6" id="KW-1133">Transmembrane helix</keyword>
<gene>
    <name evidence="7" type="ORF">BKA10_003073</name>
</gene>
<dbReference type="InterPro" id="IPR001851">
    <property type="entry name" value="ABC_transp_permease"/>
</dbReference>
<feature type="transmembrane region" description="Helical" evidence="6">
    <location>
        <begin position="70"/>
        <end position="86"/>
    </location>
</feature>
<evidence type="ECO:0000256" key="2">
    <source>
        <dbReference type="ARBA" id="ARBA00022475"/>
    </source>
</evidence>
<keyword evidence="8" id="KW-1185">Reference proteome</keyword>
<accession>A0AA40SS74</accession>
<dbReference type="CDD" id="cd06579">
    <property type="entry name" value="TM_PBP1_transp_AraH_like"/>
    <property type="match status" value="1"/>
</dbReference>
<feature type="transmembrane region" description="Helical" evidence="6">
    <location>
        <begin position="160"/>
        <end position="181"/>
    </location>
</feature>
<feature type="transmembrane region" description="Helical" evidence="6">
    <location>
        <begin position="45"/>
        <end position="63"/>
    </location>
</feature>
<feature type="transmembrane region" description="Helical" evidence="6">
    <location>
        <begin position="92"/>
        <end position="114"/>
    </location>
</feature>
<evidence type="ECO:0000313" key="7">
    <source>
        <dbReference type="EMBL" id="MBB4141279.1"/>
    </source>
</evidence>
<name>A0AA40SS74_9MICO</name>
<feature type="transmembrane region" description="Helical" evidence="6">
    <location>
        <begin position="269"/>
        <end position="288"/>
    </location>
</feature>
<protein>
    <submittedName>
        <fullName evidence="7">Ribose transport system permease protein</fullName>
    </submittedName>
</protein>
<dbReference type="GO" id="GO:0005886">
    <property type="term" value="C:plasma membrane"/>
    <property type="evidence" value="ECO:0007669"/>
    <property type="project" value="UniProtKB-SubCell"/>
</dbReference>
<evidence type="ECO:0000256" key="5">
    <source>
        <dbReference type="ARBA" id="ARBA00023136"/>
    </source>
</evidence>
<keyword evidence="3 6" id="KW-0812">Transmembrane</keyword>
<dbReference type="Proteomes" id="UP000549113">
    <property type="component" value="Unassembled WGS sequence"/>
</dbReference>
<evidence type="ECO:0000256" key="3">
    <source>
        <dbReference type="ARBA" id="ARBA00022692"/>
    </source>
</evidence>